<feature type="signal peptide" evidence="1">
    <location>
        <begin position="1"/>
        <end position="23"/>
    </location>
</feature>
<protein>
    <submittedName>
        <fullName evidence="2">Uncharacterized protein</fullName>
    </submittedName>
</protein>
<dbReference type="AlphaFoldDB" id="A0A7G9SMF1"/>
<name>A0A7G9SMF1_9GAMM</name>
<dbReference type="SUPFAM" id="SSF82171">
    <property type="entry name" value="DPP6 N-terminal domain-like"/>
    <property type="match status" value="1"/>
</dbReference>
<evidence type="ECO:0000313" key="3">
    <source>
        <dbReference type="Proteomes" id="UP000515804"/>
    </source>
</evidence>
<dbReference type="RefSeq" id="WP_187551549.1">
    <property type="nucleotide sequence ID" value="NZ_CP060719.1"/>
</dbReference>
<proteinExistence type="predicted"/>
<sequence>MKPSATVVAVATMALIVPIQSVAQVPTAMDFARNGEVSEVSLSPDGRHIAMAVPLPDGVETQLQIIPLDGKGEVKAMRFGRQNHVTDILWSSNEQIVVARAKKEPLEEAPRSQGELMSTDTSGKNQETLFAYIENDVSRRARRSDEGRASVVKVLHDEPNKVLVDFTAWPTKLSDEKLTTVIYKVDTVSGERREIERTDETAVFQFDYSGRARMKITRDRNDHPVLMYRPGSDNAWMPVPKTLAGYSMSLSHVESDDNTAYALIIDKDEPAQLYKVDLTKGSRVRLAGRDDEEIAGIMYGGFRGAPFAVTYDESKLSVQYLDPASEWSKLHAGLMKAFPGQMVTFHNTTRDNNTLLFSTWGIATPAATTCSTAARATSCNWSSM</sequence>
<keyword evidence="1" id="KW-0732">Signal</keyword>
<feature type="chain" id="PRO_5028945298" evidence="1">
    <location>
        <begin position="24"/>
        <end position="384"/>
    </location>
</feature>
<evidence type="ECO:0000256" key="1">
    <source>
        <dbReference type="SAM" id="SignalP"/>
    </source>
</evidence>
<dbReference type="Proteomes" id="UP000515804">
    <property type="component" value="Chromosome"/>
</dbReference>
<dbReference type="EMBL" id="CP060719">
    <property type="protein sequence ID" value="QNN69026.1"/>
    <property type="molecule type" value="Genomic_DNA"/>
</dbReference>
<reference evidence="2 3" key="1">
    <citation type="submission" date="2020-08" db="EMBL/GenBank/DDBJ databases">
        <title>Genome sequence of Thermomonas carbonis KCTC 42013T.</title>
        <authorList>
            <person name="Hyun D.-W."/>
            <person name="Bae J.-W."/>
        </authorList>
    </citation>
    <scope>NUCLEOTIDE SEQUENCE [LARGE SCALE GENOMIC DNA]</scope>
    <source>
        <strain evidence="2 3">KCTC 42013</strain>
    </source>
</reference>
<evidence type="ECO:0000313" key="2">
    <source>
        <dbReference type="EMBL" id="QNN69026.1"/>
    </source>
</evidence>
<organism evidence="2 3">
    <name type="scientific">Thermomonas carbonis</name>
    <dbReference type="NCBI Taxonomy" id="1463158"/>
    <lineage>
        <taxon>Bacteria</taxon>
        <taxon>Pseudomonadati</taxon>
        <taxon>Pseudomonadota</taxon>
        <taxon>Gammaproteobacteria</taxon>
        <taxon>Lysobacterales</taxon>
        <taxon>Lysobacteraceae</taxon>
        <taxon>Thermomonas</taxon>
    </lineage>
</organism>
<gene>
    <name evidence="2" type="ORF">H9L16_09895</name>
</gene>
<accession>A0A7G9SMF1</accession>
<keyword evidence="3" id="KW-1185">Reference proteome</keyword>
<dbReference type="KEGG" id="tcn:H9L16_09895"/>